<proteinExistence type="predicted"/>
<keyword evidence="2" id="KW-1185">Reference proteome</keyword>
<evidence type="ECO:0000313" key="1">
    <source>
        <dbReference type="EMBL" id="QNN48077.1"/>
    </source>
</evidence>
<dbReference type="EMBL" id="CP060711">
    <property type="protein sequence ID" value="QNN48077.1"/>
    <property type="molecule type" value="Genomic_DNA"/>
</dbReference>
<dbReference type="Proteomes" id="UP000515977">
    <property type="component" value="Chromosome"/>
</dbReference>
<keyword evidence="1" id="KW-0436">Ligase</keyword>
<evidence type="ECO:0000313" key="2">
    <source>
        <dbReference type="Proteomes" id="UP000515977"/>
    </source>
</evidence>
<dbReference type="Gene3D" id="3.30.390.50">
    <property type="entry name" value="CO dehydrogenase flavoprotein, C-terminal domain"/>
    <property type="match status" value="1"/>
</dbReference>
<protein>
    <submittedName>
        <fullName evidence="1">Biotin--protein ligase</fullName>
    </submittedName>
</protein>
<accession>A0A7G9QXK2</accession>
<dbReference type="AlphaFoldDB" id="A0A7G9QXK2"/>
<dbReference type="KEGG" id="tbv:H9L17_01685"/>
<name>A0A7G9QXK2_9GAMM</name>
<dbReference type="GO" id="GO:0016874">
    <property type="term" value="F:ligase activity"/>
    <property type="evidence" value="ECO:0007669"/>
    <property type="project" value="UniProtKB-KW"/>
</dbReference>
<sequence>MPGHGEYKMPGGKLVVADVEIAGDRLARVAVSGDFFLEPDSALDAINAALTGLPRHSDAEALAAAVQAGLPPDTLMYGIAPEAVAVAVRRAIDGGAEA</sequence>
<organism evidence="1 2">
    <name type="scientific">Thermomonas brevis</name>
    <dbReference type="NCBI Taxonomy" id="215691"/>
    <lineage>
        <taxon>Bacteria</taxon>
        <taxon>Pseudomonadati</taxon>
        <taxon>Pseudomonadota</taxon>
        <taxon>Gammaproteobacteria</taxon>
        <taxon>Lysobacterales</taxon>
        <taxon>Lysobacteraceae</taxon>
        <taxon>Thermomonas</taxon>
    </lineage>
</organism>
<gene>
    <name evidence="1" type="ORF">H9L17_01685</name>
</gene>
<reference evidence="1 2" key="1">
    <citation type="submission" date="2020-08" db="EMBL/GenBank/DDBJ databases">
        <title>Genome sequence of Thermomonas brevis KACC 16975T.</title>
        <authorList>
            <person name="Hyun D.-W."/>
            <person name="Bae J.-W."/>
        </authorList>
    </citation>
    <scope>NUCLEOTIDE SEQUENCE [LARGE SCALE GENOMIC DNA]</scope>
    <source>
        <strain evidence="1 2">KACC 16975</strain>
    </source>
</reference>